<dbReference type="GO" id="GO:0005886">
    <property type="term" value="C:plasma membrane"/>
    <property type="evidence" value="ECO:0007669"/>
    <property type="project" value="TreeGrafter"/>
</dbReference>
<dbReference type="EMBL" id="BNCP01000004">
    <property type="protein sequence ID" value="GIL72853.1"/>
    <property type="molecule type" value="Genomic_DNA"/>
</dbReference>
<dbReference type="Gene3D" id="2.60.40.150">
    <property type="entry name" value="C2 domain"/>
    <property type="match status" value="1"/>
</dbReference>
<evidence type="ECO:0000313" key="2">
    <source>
        <dbReference type="EMBL" id="GIL72853.1"/>
    </source>
</evidence>
<reference evidence="2" key="1">
    <citation type="journal article" date="2021" name="Proc. Natl. Acad. Sci. U.S.A.">
        <title>Three genomes in the algal genus Volvox reveal the fate of a haploid sex-determining region after a transition to homothallism.</title>
        <authorList>
            <person name="Yamamoto K."/>
            <person name="Hamaji T."/>
            <person name="Kawai-Toyooka H."/>
            <person name="Matsuzaki R."/>
            <person name="Takahashi F."/>
            <person name="Nishimura Y."/>
            <person name="Kawachi M."/>
            <person name="Noguchi H."/>
            <person name="Minakuchi Y."/>
            <person name="Umen J.G."/>
            <person name="Toyoda A."/>
            <person name="Nozaki H."/>
        </authorList>
    </citation>
    <scope>NUCLEOTIDE SEQUENCE</scope>
    <source>
        <strain evidence="2">NIES-3786</strain>
    </source>
</reference>
<dbReference type="PANTHER" id="PTHR10857">
    <property type="entry name" value="COPINE"/>
    <property type="match status" value="1"/>
</dbReference>
<dbReference type="GO" id="GO:0005544">
    <property type="term" value="F:calcium-dependent phospholipid binding"/>
    <property type="evidence" value="ECO:0007669"/>
    <property type="project" value="InterPro"/>
</dbReference>
<proteinExistence type="predicted"/>
<dbReference type="Proteomes" id="UP000747110">
    <property type="component" value="Unassembled WGS sequence"/>
</dbReference>
<dbReference type="SUPFAM" id="SSF49562">
    <property type="entry name" value="C2 domain (Calcium/lipid-binding domain, CaLB)"/>
    <property type="match status" value="1"/>
</dbReference>
<evidence type="ECO:0000259" key="1">
    <source>
        <dbReference type="Pfam" id="PF00168"/>
    </source>
</evidence>
<dbReference type="PANTHER" id="PTHR10857:SF106">
    <property type="entry name" value="C2 DOMAIN-CONTAINING PROTEIN"/>
    <property type="match status" value="1"/>
</dbReference>
<accession>A0A8J4C0D1</accession>
<protein>
    <recommendedName>
        <fullName evidence="1">C2 domain-containing protein</fullName>
    </recommendedName>
</protein>
<name>A0A8J4C0D1_9CHLO</name>
<dbReference type="InterPro" id="IPR035892">
    <property type="entry name" value="C2_domain_sf"/>
</dbReference>
<dbReference type="AlphaFoldDB" id="A0A8J4C0D1"/>
<feature type="domain" description="C2" evidence="1">
    <location>
        <begin position="55"/>
        <end position="160"/>
    </location>
</feature>
<gene>
    <name evidence="2" type="ORF">Vretifemale_3154</name>
</gene>
<dbReference type="InterPro" id="IPR000008">
    <property type="entry name" value="C2_dom"/>
</dbReference>
<organism evidence="2 3">
    <name type="scientific">Volvox reticuliferus</name>
    <dbReference type="NCBI Taxonomy" id="1737510"/>
    <lineage>
        <taxon>Eukaryota</taxon>
        <taxon>Viridiplantae</taxon>
        <taxon>Chlorophyta</taxon>
        <taxon>core chlorophytes</taxon>
        <taxon>Chlorophyceae</taxon>
        <taxon>CS clade</taxon>
        <taxon>Chlamydomonadales</taxon>
        <taxon>Volvocaceae</taxon>
        <taxon>Volvox</taxon>
    </lineage>
</organism>
<dbReference type="InterPro" id="IPR045052">
    <property type="entry name" value="Copine"/>
</dbReference>
<dbReference type="GO" id="GO:0071277">
    <property type="term" value="P:cellular response to calcium ion"/>
    <property type="evidence" value="ECO:0007669"/>
    <property type="project" value="TreeGrafter"/>
</dbReference>
<evidence type="ECO:0000313" key="3">
    <source>
        <dbReference type="Proteomes" id="UP000747110"/>
    </source>
</evidence>
<keyword evidence="3" id="KW-1185">Reference proteome</keyword>
<dbReference type="Pfam" id="PF00168">
    <property type="entry name" value="C2"/>
    <property type="match status" value="1"/>
</dbReference>
<dbReference type="OrthoDB" id="5855668at2759"/>
<feature type="non-terminal residue" evidence="2">
    <location>
        <position position="1"/>
    </location>
</feature>
<sequence>MGNCLRTNAAKSKYADGDPITAETATNSPSDAEEATAMLSGPIAYSRSCWVELSVQCTQLQKRDYCLSKPDPLGVLYQLTNGMWSEFGRTEVIANTHDPEFSQVFRMMFDFELSKKFRIVLIDVSNAGQQQDPDNVHPDSCAFLGYCDFELSQVVAGGRKKLTRALNDRQGVRIPHSTVTLGAKESAICK</sequence>
<comment type="caution">
    <text evidence="2">The sequence shown here is derived from an EMBL/GenBank/DDBJ whole genome shotgun (WGS) entry which is preliminary data.</text>
</comment>
<dbReference type="CDD" id="cd04048">
    <property type="entry name" value="C2A_Copine"/>
    <property type="match status" value="1"/>
</dbReference>